<protein>
    <recommendedName>
        <fullName evidence="2">Putative restriction endonuclease domain-containing protein</fullName>
    </recommendedName>
</protein>
<proteinExistence type="predicted"/>
<dbReference type="Proteomes" id="UP000048984">
    <property type="component" value="Unassembled WGS sequence"/>
</dbReference>
<dbReference type="Gene3D" id="3.90.1570.10">
    <property type="entry name" value="tt1808, chain A"/>
    <property type="match status" value="1"/>
</dbReference>
<dbReference type="AlphaFoldDB" id="A0A0P6VNV1"/>
<evidence type="ECO:0000313" key="3">
    <source>
        <dbReference type="EMBL" id="KPL52050.1"/>
    </source>
</evidence>
<dbReference type="Pfam" id="PF05685">
    <property type="entry name" value="Uma2"/>
    <property type="match status" value="1"/>
</dbReference>
<dbReference type="PANTHER" id="PTHR35400:SF1">
    <property type="entry name" value="SLR1083 PROTEIN"/>
    <property type="match status" value="1"/>
</dbReference>
<evidence type="ECO:0000256" key="1">
    <source>
        <dbReference type="SAM" id="MobiDB-lite"/>
    </source>
</evidence>
<feature type="domain" description="Putative restriction endonuclease" evidence="2">
    <location>
        <begin position="30"/>
        <end position="184"/>
    </location>
</feature>
<sequence>MNHAVRPTANEPRTTRAADGMERRAFTVEEVEAMVAAGIVGEDERFELIGGEMVPMSPKGARHEMVKIELNRWFQVMAPKDVSVAPETTLRLDRLNFIEPDFCVFDRALDLTKLDGSRVRLAVEVAASSLAYDLGRKIGLYAAFGVPEVWVVDAATLVTRIHRRLGAEGYADVRDLGPAERLVPVRAPALAVTLAELGLTPARDPAPDPE</sequence>
<dbReference type="CDD" id="cd06260">
    <property type="entry name" value="DUF820-like"/>
    <property type="match status" value="1"/>
</dbReference>
<dbReference type="InterPro" id="IPR012296">
    <property type="entry name" value="Nuclease_put_TT1808"/>
</dbReference>
<gene>
    <name evidence="3" type="ORF">ABB55_07250</name>
</gene>
<dbReference type="STRING" id="665126.ABB55_07250"/>
<dbReference type="InterPro" id="IPR011335">
    <property type="entry name" value="Restrct_endonuc-II-like"/>
</dbReference>
<dbReference type="SUPFAM" id="SSF52980">
    <property type="entry name" value="Restriction endonuclease-like"/>
    <property type="match status" value="1"/>
</dbReference>
<evidence type="ECO:0000313" key="4">
    <source>
        <dbReference type="Proteomes" id="UP000048984"/>
    </source>
</evidence>
<dbReference type="InterPro" id="IPR008538">
    <property type="entry name" value="Uma2"/>
</dbReference>
<reference evidence="3 4" key="1">
    <citation type="submission" date="2015-09" db="EMBL/GenBank/DDBJ databases">
        <authorList>
            <person name="Jackson K.R."/>
            <person name="Lunt B.L."/>
            <person name="Fisher J.N.B."/>
            <person name="Gardner A.V."/>
            <person name="Bailey M.E."/>
            <person name="Deus L.M."/>
            <person name="Earl A.S."/>
            <person name="Gibby P.D."/>
            <person name="Hartmann K.A."/>
            <person name="Liu J.E."/>
            <person name="Manci A.M."/>
            <person name="Nielsen D.A."/>
            <person name="Solomon M.B."/>
            <person name="Breakwell D.P."/>
            <person name="Burnett S.H."/>
            <person name="Grose J.H."/>
        </authorList>
    </citation>
    <scope>NUCLEOTIDE SEQUENCE [LARGE SCALE GENOMIC DNA]</scope>
    <source>
        <strain evidence="3 4">16</strain>
    </source>
</reference>
<feature type="region of interest" description="Disordered" evidence="1">
    <location>
        <begin position="1"/>
        <end position="21"/>
    </location>
</feature>
<dbReference type="PANTHER" id="PTHR35400">
    <property type="entry name" value="SLR1083 PROTEIN"/>
    <property type="match status" value="1"/>
</dbReference>
<organism evidence="3 4">
    <name type="scientific">Prosthecodimorpha hirschii</name>
    <dbReference type="NCBI Taxonomy" id="665126"/>
    <lineage>
        <taxon>Bacteria</taxon>
        <taxon>Pseudomonadati</taxon>
        <taxon>Pseudomonadota</taxon>
        <taxon>Alphaproteobacteria</taxon>
        <taxon>Hyphomicrobiales</taxon>
        <taxon>Ancalomicrobiaceae</taxon>
        <taxon>Prosthecodimorpha</taxon>
    </lineage>
</organism>
<accession>A0A0P6VNV1</accession>
<comment type="caution">
    <text evidence="3">The sequence shown here is derived from an EMBL/GenBank/DDBJ whole genome shotgun (WGS) entry which is preliminary data.</text>
</comment>
<evidence type="ECO:0000259" key="2">
    <source>
        <dbReference type="Pfam" id="PF05685"/>
    </source>
</evidence>
<reference evidence="3 4" key="2">
    <citation type="submission" date="2015-10" db="EMBL/GenBank/DDBJ databases">
        <title>Draft Genome Sequence of Prosthecomicrobium hirschii ATCC 27832.</title>
        <authorList>
            <person name="Daniel J."/>
            <person name="Givan S.A."/>
            <person name="Brun Y.V."/>
            <person name="Brown P.J."/>
        </authorList>
    </citation>
    <scope>NUCLEOTIDE SEQUENCE [LARGE SCALE GENOMIC DNA]</scope>
    <source>
        <strain evidence="3 4">16</strain>
    </source>
</reference>
<keyword evidence="4" id="KW-1185">Reference proteome</keyword>
<name>A0A0P6VNV1_9HYPH</name>
<dbReference type="EMBL" id="LJYW01000001">
    <property type="protein sequence ID" value="KPL52050.1"/>
    <property type="molecule type" value="Genomic_DNA"/>
</dbReference>